<dbReference type="GO" id="GO:0005525">
    <property type="term" value="F:GTP binding"/>
    <property type="evidence" value="ECO:0007669"/>
    <property type="project" value="InterPro"/>
</dbReference>
<dbReference type="STRING" id="3750.A0A498JLG6"/>
<gene>
    <name evidence="2" type="ORF">DVH24_024136</name>
</gene>
<dbReference type="Pfam" id="PF00071">
    <property type="entry name" value="Ras"/>
    <property type="match status" value="1"/>
</dbReference>
<dbReference type="GO" id="GO:0003924">
    <property type="term" value="F:GTPase activity"/>
    <property type="evidence" value="ECO:0007669"/>
    <property type="project" value="InterPro"/>
</dbReference>
<protein>
    <submittedName>
        <fullName evidence="2">Uncharacterized protein</fullName>
    </submittedName>
</protein>
<dbReference type="InterPro" id="IPR001806">
    <property type="entry name" value="Small_GTPase"/>
</dbReference>
<dbReference type="InterPro" id="IPR027417">
    <property type="entry name" value="P-loop_NTPase"/>
</dbReference>
<dbReference type="AlphaFoldDB" id="A0A498JLG6"/>
<name>A0A498JLG6_MALDO</name>
<proteinExistence type="predicted"/>
<evidence type="ECO:0000256" key="1">
    <source>
        <dbReference type="SAM" id="MobiDB-lite"/>
    </source>
</evidence>
<evidence type="ECO:0000313" key="3">
    <source>
        <dbReference type="Proteomes" id="UP000290289"/>
    </source>
</evidence>
<reference evidence="2 3" key="1">
    <citation type="submission" date="2018-10" db="EMBL/GenBank/DDBJ databases">
        <title>A high-quality apple genome assembly.</title>
        <authorList>
            <person name="Hu J."/>
        </authorList>
    </citation>
    <scope>NUCLEOTIDE SEQUENCE [LARGE SCALE GENOMIC DNA]</scope>
    <source>
        <strain evidence="3">cv. HFTH1</strain>
        <tissue evidence="2">Young leaf</tissue>
    </source>
</reference>
<sequence length="80" mass="9018">MVIMMTGNKSDLNHLRTSSEDDGQPLIEREGLSFLETSALEATNINELKLKLQTVEMDKREVAESIGVDEPEPASWEQDR</sequence>
<keyword evidence="3" id="KW-1185">Reference proteome</keyword>
<feature type="region of interest" description="Disordered" evidence="1">
    <location>
        <begin position="1"/>
        <end position="24"/>
    </location>
</feature>
<dbReference type="SUPFAM" id="SSF52540">
    <property type="entry name" value="P-loop containing nucleoside triphosphate hydrolases"/>
    <property type="match status" value="1"/>
</dbReference>
<dbReference type="Proteomes" id="UP000290289">
    <property type="component" value="Chromosome 7"/>
</dbReference>
<dbReference type="EMBL" id="RDQH01000333">
    <property type="protein sequence ID" value="RXH94452.1"/>
    <property type="molecule type" value="Genomic_DNA"/>
</dbReference>
<dbReference type="Gene3D" id="3.40.50.300">
    <property type="entry name" value="P-loop containing nucleotide triphosphate hydrolases"/>
    <property type="match status" value="1"/>
</dbReference>
<evidence type="ECO:0000313" key="2">
    <source>
        <dbReference type="EMBL" id="RXH94452.1"/>
    </source>
</evidence>
<organism evidence="2 3">
    <name type="scientific">Malus domestica</name>
    <name type="common">Apple</name>
    <name type="synonym">Pyrus malus</name>
    <dbReference type="NCBI Taxonomy" id="3750"/>
    <lineage>
        <taxon>Eukaryota</taxon>
        <taxon>Viridiplantae</taxon>
        <taxon>Streptophyta</taxon>
        <taxon>Embryophyta</taxon>
        <taxon>Tracheophyta</taxon>
        <taxon>Spermatophyta</taxon>
        <taxon>Magnoliopsida</taxon>
        <taxon>eudicotyledons</taxon>
        <taxon>Gunneridae</taxon>
        <taxon>Pentapetalae</taxon>
        <taxon>rosids</taxon>
        <taxon>fabids</taxon>
        <taxon>Rosales</taxon>
        <taxon>Rosaceae</taxon>
        <taxon>Amygdaloideae</taxon>
        <taxon>Maleae</taxon>
        <taxon>Malus</taxon>
    </lineage>
</organism>
<comment type="caution">
    <text evidence="2">The sequence shown here is derived from an EMBL/GenBank/DDBJ whole genome shotgun (WGS) entry which is preliminary data.</text>
</comment>
<accession>A0A498JLG6</accession>